<dbReference type="AlphaFoldDB" id="A0A2N3L6U4"/>
<dbReference type="InterPro" id="IPR050571">
    <property type="entry name" value="Class-IV_PLP-Dep_Aminotrnsfr"/>
</dbReference>
<comment type="catalytic activity">
    <reaction evidence="13">
        <text>L-leucine + 2-oxoglutarate = 4-methyl-2-oxopentanoate + L-glutamate</text>
        <dbReference type="Rhea" id="RHEA:18321"/>
        <dbReference type="ChEBI" id="CHEBI:16810"/>
        <dbReference type="ChEBI" id="CHEBI:17865"/>
        <dbReference type="ChEBI" id="CHEBI:29985"/>
        <dbReference type="ChEBI" id="CHEBI:57427"/>
        <dbReference type="EC" id="2.6.1.42"/>
    </reaction>
</comment>
<evidence type="ECO:0000256" key="6">
    <source>
        <dbReference type="ARBA" id="ARBA00009320"/>
    </source>
</evidence>
<evidence type="ECO:0000256" key="15">
    <source>
        <dbReference type="RuleBase" id="RU004516"/>
    </source>
</evidence>
<dbReference type="PROSITE" id="PS00770">
    <property type="entry name" value="AA_TRANSFER_CLASS_4"/>
    <property type="match status" value="1"/>
</dbReference>
<comment type="pathway">
    <text evidence="4">Amino-acid biosynthesis; L-valine biosynthesis; L-valine from pyruvate: step 4/4.</text>
</comment>
<comment type="function">
    <text evidence="2">Acts on leucine, isoleucine and valine.</text>
</comment>
<dbReference type="EC" id="2.6.1.42" evidence="7"/>
<keyword evidence="10" id="KW-0100">Branched-chain amino acid biosynthesis</keyword>
<evidence type="ECO:0000256" key="10">
    <source>
        <dbReference type="ARBA" id="ARBA00023304"/>
    </source>
</evidence>
<evidence type="ECO:0000256" key="11">
    <source>
        <dbReference type="ARBA" id="ARBA00048212"/>
    </source>
</evidence>
<evidence type="ECO:0000256" key="1">
    <source>
        <dbReference type="ARBA" id="ARBA00001933"/>
    </source>
</evidence>
<evidence type="ECO:0000256" key="2">
    <source>
        <dbReference type="ARBA" id="ARBA00003109"/>
    </source>
</evidence>
<sequence length="284" mass="31637">MRTVYVDGQFVPETEAKISIFDRSFLFADGVYEVTSVLDGKLIDFKGHMTRLQRSLSELKFEFKPDIDQLLEAHRELVKLNNITEGLIYLQVSRGSAGDRDFAIDPKTPATIVMFTQSKSLIKSALAERGQKIVTFPDIRWRRSDIKTVQLLYASLLKTEAASKGADDAWMLLDGFITEGSSNNAYIVTQDNTIVTRELSTDILHGITRASVLKCAEELQLKVEERHFTLEEAQNAKEAFSTSASAFVCPVAEIDGKKIGDGVPGPIAKRLREIYIDANRATAI</sequence>
<keyword evidence="10" id="KW-0028">Amino-acid biosynthesis</keyword>
<reference evidence="16 17" key="1">
    <citation type="submission" date="2017-09" db="EMBL/GenBank/DDBJ databases">
        <title>Biodiversity and function of Thalassospira species in the particle-attached aromatic-hydrocarbon-degrading consortia from the surface seawater of the China South Sea.</title>
        <authorList>
            <person name="Dong C."/>
            <person name="Lai Q."/>
            <person name="Shao Z."/>
        </authorList>
    </citation>
    <scope>NUCLEOTIDE SEQUENCE [LARGE SCALE GENOMIC DNA]</scope>
    <source>
        <strain evidence="16 17">139Z-12</strain>
    </source>
</reference>
<accession>A0A2N3L6U4</accession>
<evidence type="ECO:0000256" key="5">
    <source>
        <dbReference type="ARBA" id="ARBA00005072"/>
    </source>
</evidence>
<keyword evidence="16" id="KW-0032">Aminotransferase</keyword>
<keyword evidence="17" id="KW-1185">Reference proteome</keyword>
<dbReference type="EMBL" id="NXGX01000004">
    <property type="protein sequence ID" value="PKR58593.1"/>
    <property type="molecule type" value="Genomic_DNA"/>
</dbReference>
<dbReference type="GO" id="GO:0052655">
    <property type="term" value="F:L-valine-2-oxoglutarate transaminase activity"/>
    <property type="evidence" value="ECO:0007669"/>
    <property type="project" value="RHEA"/>
</dbReference>
<evidence type="ECO:0000313" key="16">
    <source>
        <dbReference type="EMBL" id="PKR58593.1"/>
    </source>
</evidence>
<dbReference type="GO" id="GO:0052654">
    <property type="term" value="F:L-leucine-2-oxoglutarate transaminase activity"/>
    <property type="evidence" value="ECO:0007669"/>
    <property type="project" value="RHEA"/>
</dbReference>
<dbReference type="Gene3D" id="3.20.10.10">
    <property type="entry name" value="D-amino Acid Aminotransferase, subunit A, domain 2"/>
    <property type="match status" value="1"/>
</dbReference>
<evidence type="ECO:0000256" key="13">
    <source>
        <dbReference type="ARBA" id="ARBA00049229"/>
    </source>
</evidence>
<dbReference type="Proteomes" id="UP000233332">
    <property type="component" value="Unassembled WGS sequence"/>
</dbReference>
<dbReference type="InterPro" id="IPR036038">
    <property type="entry name" value="Aminotransferase-like"/>
</dbReference>
<evidence type="ECO:0000256" key="3">
    <source>
        <dbReference type="ARBA" id="ARBA00004824"/>
    </source>
</evidence>
<dbReference type="PANTHER" id="PTHR42743">
    <property type="entry name" value="AMINO-ACID AMINOTRANSFERASE"/>
    <property type="match status" value="1"/>
</dbReference>
<keyword evidence="16" id="KW-0808">Transferase</keyword>
<dbReference type="GO" id="GO:0005829">
    <property type="term" value="C:cytosol"/>
    <property type="evidence" value="ECO:0007669"/>
    <property type="project" value="TreeGrafter"/>
</dbReference>
<comment type="caution">
    <text evidence="16">The sequence shown here is derived from an EMBL/GenBank/DDBJ whole genome shotgun (WGS) entry which is preliminary data.</text>
</comment>
<dbReference type="GO" id="GO:0009082">
    <property type="term" value="P:branched-chain amino acid biosynthetic process"/>
    <property type="evidence" value="ECO:0007669"/>
    <property type="project" value="UniProtKB-KW"/>
</dbReference>
<dbReference type="SUPFAM" id="SSF56752">
    <property type="entry name" value="D-aminoacid aminotransferase-like PLP-dependent enzymes"/>
    <property type="match status" value="1"/>
</dbReference>
<dbReference type="Gene3D" id="3.30.470.10">
    <property type="match status" value="1"/>
</dbReference>
<keyword evidence="9 15" id="KW-0663">Pyridoxal phosphate</keyword>
<comment type="catalytic activity">
    <reaction evidence="12">
        <text>L-isoleucine + 2-oxoglutarate = (S)-3-methyl-2-oxopentanoate + L-glutamate</text>
        <dbReference type="Rhea" id="RHEA:24801"/>
        <dbReference type="ChEBI" id="CHEBI:16810"/>
        <dbReference type="ChEBI" id="CHEBI:29985"/>
        <dbReference type="ChEBI" id="CHEBI:35146"/>
        <dbReference type="ChEBI" id="CHEBI:58045"/>
        <dbReference type="EC" id="2.6.1.42"/>
    </reaction>
</comment>
<dbReference type="InterPro" id="IPR043132">
    <property type="entry name" value="BCAT-like_C"/>
</dbReference>
<evidence type="ECO:0000256" key="14">
    <source>
        <dbReference type="RuleBase" id="RU004106"/>
    </source>
</evidence>
<protein>
    <recommendedName>
        <fullName evidence="8">Probable branched-chain-amino-acid aminotransferase</fullName>
        <ecNumber evidence="7">2.6.1.42</ecNumber>
    </recommendedName>
</protein>
<proteinExistence type="inferred from homology"/>
<evidence type="ECO:0000256" key="9">
    <source>
        <dbReference type="ARBA" id="ARBA00022898"/>
    </source>
</evidence>
<dbReference type="PANTHER" id="PTHR42743:SF11">
    <property type="entry name" value="AMINODEOXYCHORISMATE LYASE"/>
    <property type="match status" value="1"/>
</dbReference>
<dbReference type="InterPro" id="IPR018300">
    <property type="entry name" value="Aminotrans_IV_CS"/>
</dbReference>
<dbReference type="Pfam" id="PF01063">
    <property type="entry name" value="Aminotran_4"/>
    <property type="match status" value="1"/>
</dbReference>
<comment type="pathway">
    <text evidence="5">Amino-acid biosynthesis; L-leucine biosynthesis; L-leucine from 3-methyl-2-oxobutanoate: step 4/4.</text>
</comment>
<dbReference type="GO" id="GO:0052656">
    <property type="term" value="F:L-isoleucine-2-oxoglutarate transaminase activity"/>
    <property type="evidence" value="ECO:0007669"/>
    <property type="project" value="RHEA"/>
</dbReference>
<dbReference type="InterPro" id="IPR001544">
    <property type="entry name" value="Aminotrans_IV"/>
</dbReference>
<comment type="similarity">
    <text evidence="6 14">Belongs to the class-IV pyridoxal-phosphate-dependent aminotransferase family.</text>
</comment>
<organism evidence="16 17">
    <name type="scientific">Thalassospira lohafexi</name>
    <dbReference type="NCBI Taxonomy" id="744227"/>
    <lineage>
        <taxon>Bacteria</taxon>
        <taxon>Pseudomonadati</taxon>
        <taxon>Pseudomonadota</taxon>
        <taxon>Alphaproteobacteria</taxon>
        <taxon>Rhodospirillales</taxon>
        <taxon>Thalassospiraceae</taxon>
        <taxon>Thalassospira</taxon>
    </lineage>
</organism>
<evidence type="ECO:0000256" key="7">
    <source>
        <dbReference type="ARBA" id="ARBA00013053"/>
    </source>
</evidence>
<comment type="pathway">
    <text evidence="3">Amino-acid biosynthesis; L-isoleucine biosynthesis; L-isoleucine from 2-oxobutanoate: step 4/4.</text>
</comment>
<comment type="cofactor">
    <cofactor evidence="1 15">
        <name>pyridoxal 5'-phosphate</name>
        <dbReference type="ChEBI" id="CHEBI:597326"/>
    </cofactor>
</comment>
<evidence type="ECO:0000256" key="12">
    <source>
        <dbReference type="ARBA" id="ARBA00048798"/>
    </source>
</evidence>
<comment type="catalytic activity">
    <reaction evidence="11">
        <text>L-valine + 2-oxoglutarate = 3-methyl-2-oxobutanoate + L-glutamate</text>
        <dbReference type="Rhea" id="RHEA:24813"/>
        <dbReference type="ChEBI" id="CHEBI:11851"/>
        <dbReference type="ChEBI" id="CHEBI:16810"/>
        <dbReference type="ChEBI" id="CHEBI:29985"/>
        <dbReference type="ChEBI" id="CHEBI:57762"/>
        <dbReference type="EC" id="2.6.1.42"/>
    </reaction>
</comment>
<gene>
    <name evidence="16" type="ORF">COO92_11945</name>
</gene>
<dbReference type="GO" id="GO:0008652">
    <property type="term" value="P:amino acid biosynthetic process"/>
    <property type="evidence" value="ECO:0007669"/>
    <property type="project" value="UniProtKB-ARBA"/>
</dbReference>
<evidence type="ECO:0000313" key="17">
    <source>
        <dbReference type="Proteomes" id="UP000233332"/>
    </source>
</evidence>
<dbReference type="FunFam" id="3.20.10.10:FF:000002">
    <property type="entry name" value="D-alanine aminotransferase"/>
    <property type="match status" value="1"/>
</dbReference>
<dbReference type="NCBIfam" id="NF005209">
    <property type="entry name" value="PRK06680.1"/>
    <property type="match status" value="1"/>
</dbReference>
<dbReference type="CDD" id="cd01558">
    <property type="entry name" value="D-AAT_like"/>
    <property type="match status" value="1"/>
</dbReference>
<dbReference type="InterPro" id="IPR043131">
    <property type="entry name" value="BCAT-like_N"/>
</dbReference>
<evidence type="ECO:0000256" key="8">
    <source>
        <dbReference type="ARBA" id="ARBA00014472"/>
    </source>
</evidence>
<name>A0A2N3L6U4_9PROT</name>
<evidence type="ECO:0000256" key="4">
    <source>
        <dbReference type="ARBA" id="ARBA00004931"/>
    </source>
</evidence>